<keyword evidence="3" id="KW-1185">Reference proteome</keyword>
<evidence type="ECO:0000256" key="1">
    <source>
        <dbReference type="SAM" id="MobiDB-lite"/>
    </source>
</evidence>
<evidence type="ECO:0000313" key="3">
    <source>
        <dbReference type="Proteomes" id="UP001498398"/>
    </source>
</evidence>
<sequence length="663" mass="76178">MTSTETANDLEKIRETIFKPMGEVKGHIIPRNPNIRIKIALSPDQNDYEIYELTPRIVRNVPYIANHGKFNVKNDWEKAKFEFGLHQRLVLKANAPRDGSRVLTLEDYELPKDDKGKPLDEPPFVLTALYRDSKQWFYMPFPLLSFLLEAKVEKELYRAVRDAIELNYDQLKVGATLSEIRILNLICYGHDTGMRVSTNDFKKLVVEKRRLNINYDKFKPNPSTKGSLAVIEKNMRVEIEEKWNNDYLPNFQLLDQFQVFCDLATNAQRGIAESYNCLMRTWDKGLSRKIDLIVYLKKSVITTDDFEELKKELLGTNAPTNAPNQPKATLLKWVELKPQYERPEPTLYDSLGSHLLGYYEIFIRKGDWAAFPEFVGNIQQFPSETEINTIHGDINHKWTQAYTKTSLSKDKIDMTSIHKRIYGSNRDQAGIMGKQRAPMVVKDWWGLGNDTENSAEWLHRSGFALGGMGEELAQPLDSQVPENLVLGTYQANSLMLRYEQSLARVVKFLSSVADAGTAWTVGHLVTEIETYTVIPTYIDAKTNITKSRTDIDTAQKYLKTNEGKGCLWLAPMLSWRVKFEEPPTLAGRDAYTESLCISYTDPYPQIFECFSKRTTTKLEMLLDELVEDHVFYKFRSRPNPNKRVRDDGSNSSLVAGNLKQVKI</sequence>
<comment type="caution">
    <text evidence="2">The sequence shown here is derived from an EMBL/GenBank/DDBJ whole genome shotgun (WGS) entry which is preliminary data.</text>
</comment>
<proteinExistence type="predicted"/>
<organism evidence="2 3">
    <name type="scientific">Marasmiellus scandens</name>
    <dbReference type="NCBI Taxonomy" id="2682957"/>
    <lineage>
        <taxon>Eukaryota</taxon>
        <taxon>Fungi</taxon>
        <taxon>Dikarya</taxon>
        <taxon>Basidiomycota</taxon>
        <taxon>Agaricomycotina</taxon>
        <taxon>Agaricomycetes</taxon>
        <taxon>Agaricomycetidae</taxon>
        <taxon>Agaricales</taxon>
        <taxon>Marasmiineae</taxon>
        <taxon>Omphalotaceae</taxon>
        <taxon>Marasmiellus</taxon>
    </lineage>
</organism>
<gene>
    <name evidence="2" type="ORF">VKT23_015635</name>
</gene>
<protein>
    <submittedName>
        <fullName evidence="2">Uncharacterized protein</fullName>
    </submittedName>
</protein>
<name>A0ABR1J1C1_9AGAR</name>
<reference evidence="2 3" key="1">
    <citation type="submission" date="2024-01" db="EMBL/GenBank/DDBJ databases">
        <title>A draft genome for the cacao thread blight pathogen Marasmiellus scandens.</title>
        <authorList>
            <person name="Baruah I.K."/>
            <person name="Leung J."/>
            <person name="Bukari Y."/>
            <person name="Amoako-Attah I."/>
            <person name="Meinhardt L.W."/>
            <person name="Bailey B.A."/>
            <person name="Cohen S.P."/>
        </authorList>
    </citation>
    <scope>NUCLEOTIDE SEQUENCE [LARGE SCALE GENOMIC DNA]</scope>
    <source>
        <strain evidence="2 3">GH-19</strain>
    </source>
</reference>
<accession>A0ABR1J1C1</accession>
<dbReference type="Proteomes" id="UP001498398">
    <property type="component" value="Unassembled WGS sequence"/>
</dbReference>
<dbReference type="EMBL" id="JBANRG010000054">
    <property type="protein sequence ID" value="KAK7443462.1"/>
    <property type="molecule type" value="Genomic_DNA"/>
</dbReference>
<evidence type="ECO:0000313" key="2">
    <source>
        <dbReference type="EMBL" id="KAK7443462.1"/>
    </source>
</evidence>
<feature type="region of interest" description="Disordered" evidence="1">
    <location>
        <begin position="641"/>
        <end position="663"/>
    </location>
</feature>